<dbReference type="GO" id="GO:0005737">
    <property type="term" value="C:cytoplasm"/>
    <property type="evidence" value="ECO:0007669"/>
    <property type="project" value="TreeGrafter"/>
</dbReference>
<dbReference type="InterPro" id="IPR007248">
    <property type="entry name" value="Mpv17_PMP22"/>
</dbReference>
<evidence type="ECO:0000256" key="3">
    <source>
        <dbReference type="ARBA" id="ARBA00022692"/>
    </source>
</evidence>
<dbReference type="Pfam" id="PF04117">
    <property type="entry name" value="Mpv17_PMP22"/>
    <property type="match status" value="1"/>
</dbReference>
<dbReference type="GeneID" id="40308828"/>
<feature type="region of interest" description="Disordered" evidence="6">
    <location>
        <begin position="671"/>
        <end position="701"/>
    </location>
</feature>
<accession>A0A2A9MHL7</accession>
<dbReference type="PANTHER" id="PTHR11266">
    <property type="entry name" value="PEROXISOMAL MEMBRANE PROTEIN 2, PXMP2 MPV17"/>
    <property type="match status" value="1"/>
</dbReference>
<feature type="compositionally biased region" description="Low complexity" evidence="6">
    <location>
        <begin position="671"/>
        <end position="693"/>
    </location>
</feature>
<feature type="region of interest" description="Disordered" evidence="6">
    <location>
        <begin position="793"/>
        <end position="840"/>
    </location>
</feature>
<evidence type="ECO:0000256" key="1">
    <source>
        <dbReference type="ARBA" id="ARBA00004141"/>
    </source>
</evidence>
<feature type="compositionally biased region" description="Basic and acidic residues" evidence="6">
    <location>
        <begin position="544"/>
        <end position="557"/>
    </location>
</feature>
<evidence type="ECO:0000256" key="4">
    <source>
        <dbReference type="ARBA" id="ARBA00022989"/>
    </source>
</evidence>
<evidence type="ECO:0000256" key="6">
    <source>
        <dbReference type="SAM" id="MobiDB-lite"/>
    </source>
</evidence>
<name>A0A2A9MHL7_BESBE</name>
<dbReference type="Proteomes" id="UP000224006">
    <property type="component" value="Chromosome II"/>
</dbReference>
<keyword evidence="4 7" id="KW-1133">Transmembrane helix</keyword>
<comment type="subcellular location">
    <subcellularLocation>
        <location evidence="1">Membrane</location>
        <topology evidence="1">Multi-pass membrane protein</topology>
    </subcellularLocation>
</comment>
<protein>
    <submittedName>
        <fullName evidence="8">Mpv17 / PMP22 family protein</fullName>
    </submittedName>
</protein>
<feature type="transmembrane region" description="Helical" evidence="7">
    <location>
        <begin position="745"/>
        <end position="770"/>
    </location>
</feature>
<organism evidence="8 9">
    <name type="scientific">Besnoitia besnoiti</name>
    <name type="common">Apicomplexan protozoan</name>
    <dbReference type="NCBI Taxonomy" id="94643"/>
    <lineage>
        <taxon>Eukaryota</taxon>
        <taxon>Sar</taxon>
        <taxon>Alveolata</taxon>
        <taxon>Apicomplexa</taxon>
        <taxon>Conoidasida</taxon>
        <taxon>Coccidia</taxon>
        <taxon>Eucoccidiorida</taxon>
        <taxon>Eimeriorina</taxon>
        <taxon>Sarcocystidae</taxon>
        <taxon>Besnoitia</taxon>
    </lineage>
</organism>
<feature type="compositionally biased region" description="Basic and acidic residues" evidence="6">
    <location>
        <begin position="569"/>
        <end position="582"/>
    </location>
</feature>
<dbReference type="GO" id="GO:0016020">
    <property type="term" value="C:membrane"/>
    <property type="evidence" value="ECO:0007669"/>
    <property type="project" value="UniProtKB-SubCell"/>
</dbReference>
<gene>
    <name evidence="8" type="ORF">BESB_038470</name>
</gene>
<reference evidence="8 9" key="1">
    <citation type="submission" date="2017-09" db="EMBL/GenBank/DDBJ databases">
        <title>Genome sequencing of Besnoitia besnoiti strain Bb-Ger1.</title>
        <authorList>
            <person name="Schares G."/>
            <person name="Venepally P."/>
            <person name="Lorenzi H.A."/>
        </authorList>
    </citation>
    <scope>NUCLEOTIDE SEQUENCE [LARGE SCALE GENOMIC DNA]</scope>
    <source>
        <strain evidence="8 9">Bb-Ger1</strain>
    </source>
</reference>
<evidence type="ECO:0000256" key="2">
    <source>
        <dbReference type="ARBA" id="ARBA00006824"/>
    </source>
</evidence>
<feature type="compositionally biased region" description="Basic and acidic residues" evidence="6">
    <location>
        <begin position="516"/>
        <end position="525"/>
    </location>
</feature>
<feature type="region of interest" description="Disordered" evidence="6">
    <location>
        <begin position="507"/>
        <end position="590"/>
    </location>
</feature>
<comment type="caution">
    <text evidence="8">The sequence shown here is derived from an EMBL/GenBank/DDBJ whole genome shotgun (WGS) entry which is preliminary data.</text>
</comment>
<evidence type="ECO:0000313" key="9">
    <source>
        <dbReference type="Proteomes" id="UP000224006"/>
    </source>
</evidence>
<feature type="region of interest" description="Disordered" evidence="6">
    <location>
        <begin position="629"/>
        <end position="650"/>
    </location>
</feature>
<evidence type="ECO:0000256" key="5">
    <source>
        <dbReference type="ARBA" id="ARBA00023136"/>
    </source>
</evidence>
<keyword evidence="3 7" id="KW-0812">Transmembrane</keyword>
<dbReference type="OrthoDB" id="332610at2759"/>
<feature type="region of interest" description="Disordered" evidence="6">
    <location>
        <begin position="383"/>
        <end position="410"/>
    </location>
</feature>
<keyword evidence="5 7" id="KW-0472">Membrane</keyword>
<evidence type="ECO:0000313" key="8">
    <source>
        <dbReference type="EMBL" id="PFH37389.1"/>
    </source>
</evidence>
<feature type="region of interest" description="Disordered" evidence="6">
    <location>
        <begin position="82"/>
        <end position="128"/>
    </location>
</feature>
<dbReference type="EMBL" id="NWUJ01000002">
    <property type="protein sequence ID" value="PFH37389.1"/>
    <property type="molecule type" value="Genomic_DNA"/>
</dbReference>
<proteinExistence type="inferred from homology"/>
<feature type="region of interest" description="Disordered" evidence="6">
    <location>
        <begin position="162"/>
        <end position="200"/>
    </location>
</feature>
<dbReference type="VEuPathDB" id="ToxoDB:BESB_038470"/>
<dbReference type="AlphaFoldDB" id="A0A2A9MHL7"/>
<keyword evidence="9" id="KW-1185">Reference proteome</keyword>
<feature type="compositionally biased region" description="Polar residues" evidence="6">
    <location>
        <begin position="214"/>
        <end position="231"/>
    </location>
</feature>
<comment type="similarity">
    <text evidence="2">Belongs to the peroxisomal membrane protein PXMP2/4 family.</text>
</comment>
<feature type="compositionally biased region" description="Low complexity" evidence="6">
    <location>
        <begin position="634"/>
        <end position="650"/>
    </location>
</feature>
<evidence type="ECO:0000256" key="7">
    <source>
        <dbReference type="SAM" id="Phobius"/>
    </source>
</evidence>
<sequence>MLNSVSETLAVQLASHEISVALPSHSSLRRPWLPRRASTAFFFSASALFAEEQRLCLRGIKSPSAFGVCVQASAPVPLGARGEAGGRCARPRSCEPGRPRFSPRSAASPKAVQDSKRQSGSMSPGVWGLRTFSGQPAARIYRSSLRTRSVASRAAVGLQTHAGPLQLSPRGNAAWGTGGESLESRNLPVPGRQSSSGRCAPLKTRACSGAAAEASSTRGASTAPAFQTPSASAAKRALSPRVRRRSAASGLSSLPRPPGTSSAVSACPAAPFESRCSPRLSCLSASPSPACACPAEPAGDAAVKASALSALAFPRSHSAFQSLGAAKFGSSLPWELRTLSGLARSSPRSFQASSASLSCASRPSRLRRKPAALDSEALQAELGSAPRSSAGGEVGPLLSSDSAQDTSALRDARGKTACATLETEWRARQPRRTPPPPQWTRECGEEARRRLEEEEEKKRNTIWARVKRPIADRERMKKDMLLNAVAALIIYGISDASAQTLQQRLRELAEEPEEGEDKRSGDEAARLSGGGTLEDARGGVGTEARIEGDTAFSRKSEALMQRVSQTAEGEEHLLSEGKEKEGGNGQPSWKEWDWRRTVSLALEGFIINGFLLTAFYHKLEVMLHDAALSASPQPGGAHSSSSGVAAAGSLSPLSSQEPAFALSSASTSPVSSSASASPASGSAGSSSGSTGARSPPPPPEKPSLLRRVVACLALSSSFPATPLTPRQRNLMLWRQSAYKVLMGQIVFMPFAALTLLFLAPVLRAGLFFLFPPPAASGPAAAIASLPSRAPAPPGVGLHSDAPTTAVGAPVRGPGPAPGTETASRGGTEAGRPQGEEGEGLERQENWLRLACQEGLLCIRQSLREVYVASWYVWPLSDVINFRFIPLTFRPLWDTTLDLFWTVYLSAAAYPRGLELAARLASHKTQREEPRAEDEVRAKSQMETLVTLVRAVKIILFEAPR</sequence>
<dbReference type="RefSeq" id="XP_029221398.1">
    <property type="nucleotide sequence ID" value="XM_029362433.1"/>
</dbReference>
<dbReference type="KEGG" id="bbes:BESB_038470"/>
<feature type="compositionally biased region" description="Low complexity" evidence="6">
    <location>
        <begin position="247"/>
        <end position="262"/>
    </location>
</feature>
<feature type="region of interest" description="Disordered" evidence="6">
    <location>
        <begin position="213"/>
        <end position="264"/>
    </location>
</feature>